<dbReference type="InterPro" id="IPR029406">
    <property type="entry name" value="ETAA1"/>
</dbReference>
<feature type="compositionally biased region" description="Basic and acidic residues" evidence="1">
    <location>
        <begin position="1"/>
        <end position="42"/>
    </location>
</feature>
<feature type="region of interest" description="Disordered" evidence="1">
    <location>
        <begin position="1"/>
        <end position="107"/>
    </location>
</feature>
<dbReference type="GO" id="GO:0006974">
    <property type="term" value="P:DNA damage response"/>
    <property type="evidence" value="ECO:0007669"/>
    <property type="project" value="TreeGrafter"/>
</dbReference>
<feature type="compositionally biased region" description="Low complexity" evidence="1">
    <location>
        <begin position="282"/>
        <end position="301"/>
    </location>
</feature>
<evidence type="ECO:0008006" key="4">
    <source>
        <dbReference type="Google" id="ProtNLM"/>
    </source>
</evidence>
<sequence>MSRRKAPAERSRVKSHADNEQEEAREKKGRTREKGDTGRETPSKAGGRLSRSGRPRGVQLPTQSAPPPKSERDEEEPCLNKKTPKRLSKSKSWMSTIHSPSNDTEQQHEIFWDPHSPTPFKLENGKRKQAANKCAVDISDIVNRIAPKTEKSTNPDAVYLGMWIGDDAIPCTPVVARDRTKMTRFRTLHTEEELMKLAKQFDRNLVETVHRDQNGSMDQLDEDQINDTEPASDTMPEEDVALDLKSVSQHSDVDLQYQRSSQKSVDLRAEADFNALFDSSTQKYSGQLSQSSSAVSSSTNSRHPVGIEASGAGNLSADKQDQLCEKPTCSKQAVLNSDVFHTPAKDNTHAQKASSTPKEPTLLSSVPLSQDDFEDEWGTDILEDDSFVMQITQNPSLIATPKQDSPASLPLPADHGFQDTKNVTSSVNCEDASAESNKPSHFKFVLKNRNECGKDAKPSSTGNSKTATMMSKAIYHSDVSGTATTKMNLDLPVAKPNNNDPAPGAGFVGGSLKNSSNTTIFAVQPSTSRQGNPLSVKFCPQTVASKRASSSKGSDDWEWEDPKLSDELLDMFSESDRLWETKEEDDDDDDLLYQVCDDVERLTQAQMEEEHDKIKPVPSSNLTMSSNPRESMTNKERLHQSRLGTQTVTSNSTNSVSMRCNAIIETSNRSANGFLNTATQVTYGTPENNSSRTGQAASVLHRSTSVPLGGQCDYKKATPKDTDPQNQVPKYTFTRIKPSQVSLGSTSANNDKLSSAKDAFCGIAGNKTQCSSDLQASVHSHHQSSLKRQLSESILKSTKGRYLRNACYFTLQHIFHCCACNPVVPNPGPPVLPTGQVCQICEAQHR</sequence>
<keyword evidence="3" id="KW-1185">Reference proteome</keyword>
<name>A0A8C5PDF5_9ANUR</name>
<feature type="compositionally biased region" description="Polar residues" evidence="1">
    <location>
        <begin position="618"/>
        <end position="631"/>
    </location>
</feature>
<feature type="region of interest" description="Disordered" evidence="1">
    <location>
        <begin position="346"/>
        <end position="365"/>
    </location>
</feature>
<proteinExistence type="predicted"/>
<accession>A0A8C5PDF5</accession>
<organism evidence="2 3">
    <name type="scientific">Leptobrachium leishanense</name>
    <name type="common">Leishan spiny toad</name>
    <dbReference type="NCBI Taxonomy" id="445787"/>
    <lineage>
        <taxon>Eukaryota</taxon>
        <taxon>Metazoa</taxon>
        <taxon>Chordata</taxon>
        <taxon>Craniata</taxon>
        <taxon>Vertebrata</taxon>
        <taxon>Euteleostomi</taxon>
        <taxon>Amphibia</taxon>
        <taxon>Batrachia</taxon>
        <taxon>Anura</taxon>
        <taxon>Pelobatoidea</taxon>
        <taxon>Megophryidae</taxon>
        <taxon>Leptobrachium</taxon>
    </lineage>
</organism>
<feature type="region of interest" description="Disordered" evidence="1">
    <location>
        <begin position="210"/>
        <end position="236"/>
    </location>
</feature>
<reference evidence="2" key="1">
    <citation type="submission" date="2025-08" db="UniProtKB">
        <authorList>
            <consortium name="Ensembl"/>
        </authorList>
    </citation>
    <scope>IDENTIFICATION</scope>
</reference>
<dbReference type="GO" id="GO:2000001">
    <property type="term" value="P:regulation of DNA damage checkpoint"/>
    <property type="evidence" value="ECO:0007669"/>
    <property type="project" value="TreeGrafter"/>
</dbReference>
<feature type="compositionally biased region" description="Low complexity" evidence="1">
    <location>
        <begin position="46"/>
        <end position="57"/>
    </location>
</feature>
<dbReference type="GeneTree" id="ENSGT00390000009597"/>
<dbReference type="OrthoDB" id="9378993at2759"/>
<dbReference type="Pfam" id="PF15350">
    <property type="entry name" value="ETAA1"/>
    <property type="match status" value="2"/>
</dbReference>
<dbReference type="PANTHER" id="PTHR16434">
    <property type="entry name" value="EWING'S TUMOR-ASSOCIATED ANTIGEN 1 ETAA1"/>
    <property type="match status" value="1"/>
</dbReference>
<evidence type="ECO:0000256" key="1">
    <source>
        <dbReference type="SAM" id="MobiDB-lite"/>
    </source>
</evidence>
<feature type="region of interest" description="Disordered" evidence="1">
    <location>
        <begin position="608"/>
        <end position="654"/>
    </location>
</feature>
<feature type="compositionally biased region" description="Polar residues" evidence="1">
    <location>
        <begin position="90"/>
        <end position="104"/>
    </location>
</feature>
<dbReference type="GO" id="GO:0043596">
    <property type="term" value="C:nuclear replication fork"/>
    <property type="evidence" value="ECO:0007669"/>
    <property type="project" value="TreeGrafter"/>
</dbReference>
<dbReference type="Ensembl" id="ENSLLET00000016804.1">
    <property type="protein sequence ID" value="ENSLLEP00000016185.1"/>
    <property type="gene ID" value="ENSLLEG00000010276.1"/>
</dbReference>
<dbReference type="PANTHER" id="PTHR16434:SF2">
    <property type="entry name" value="EWING'S TUMOR-ASSOCIATED ANTIGEN 1"/>
    <property type="match status" value="1"/>
</dbReference>
<dbReference type="AlphaFoldDB" id="A0A8C5PDF5"/>
<dbReference type="GO" id="GO:0031297">
    <property type="term" value="P:replication fork processing"/>
    <property type="evidence" value="ECO:0007669"/>
    <property type="project" value="TreeGrafter"/>
</dbReference>
<feature type="compositionally biased region" description="Polar residues" evidence="1">
    <location>
        <begin position="350"/>
        <end position="365"/>
    </location>
</feature>
<dbReference type="Proteomes" id="UP000694569">
    <property type="component" value="Unplaced"/>
</dbReference>
<evidence type="ECO:0000313" key="3">
    <source>
        <dbReference type="Proteomes" id="UP000694569"/>
    </source>
</evidence>
<feature type="compositionally biased region" description="Low complexity" evidence="1">
    <location>
        <begin position="645"/>
        <end position="654"/>
    </location>
</feature>
<evidence type="ECO:0000313" key="2">
    <source>
        <dbReference type="Ensembl" id="ENSLLEP00000016185.1"/>
    </source>
</evidence>
<reference evidence="2" key="2">
    <citation type="submission" date="2025-09" db="UniProtKB">
        <authorList>
            <consortium name="Ensembl"/>
        </authorList>
    </citation>
    <scope>IDENTIFICATION</scope>
</reference>
<dbReference type="GO" id="GO:0043539">
    <property type="term" value="F:protein serine/threonine kinase activator activity"/>
    <property type="evidence" value="ECO:0007669"/>
    <property type="project" value="TreeGrafter"/>
</dbReference>
<protein>
    <recommendedName>
        <fullName evidence="4">ETAA1 activator of ATR kinase</fullName>
    </recommendedName>
</protein>
<feature type="region of interest" description="Disordered" evidence="1">
    <location>
        <begin position="282"/>
        <end position="313"/>
    </location>
</feature>